<comment type="caution">
    <text evidence="2">The sequence shown here is derived from an EMBL/GenBank/DDBJ whole genome shotgun (WGS) entry which is preliminary data.</text>
</comment>
<evidence type="ECO:0000256" key="1">
    <source>
        <dbReference type="SAM" id="Phobius"/>
    </source>
</evidence>
<reference evidence="2" key="2">
    <citation type="journal article" date="2023" name="Science">
        <title>Genomic signatures of disease resistance in endangered staghorn corals.</title>
        <authorList>
            <person name="Vollmer S.V."/>
            <person name="Selwyn J.D."/>
            <person name="Despard B.A."/>
            <person name="Roesel C.L."/>
        </authorList>
    </citation>
    <scope>NUCLEOTIDE SEQUENCE</scope>
    <source>
        <strain evidence="2">K2</strain>
    </source>
</reference>
<dbReference type="AlphaFoldDB" id="A0AAD9QZ90"/>
<proteinExistence type="predicted"/>
<keyword evidence="1" id="KW-0472">Membrane</keyword>
<evidence type="ECO:0000313" key="3">
    <source>
        <dbReference type="Proteomes" id="UP001249851"/>
    </source>
</evidence>
<organism evidence="2 3">
    <name type="scientific">Acropora cervicornis</name>
    <name type="common">Staghorn coral</name>
    <dbReference type="NCBI Taxonomy" id="6130"/>
    <lineage>
        <taxon>Eukaryota</taxon>
        <taxon>Metazoa</taxon>
        <taxon>Cnidaria</taxon>
        <taxon>Anthozoa</taxon>
        <taxon>Hexacorallia</taxon>
        <taxon>Scleractinia</taxon>
        <taxon>Astrocoeniina</taxon>
        <taxon>Acroporidae</taxon>
        <taxon>Acropora</taxon>
    </lineage>
</organism>
<name>A0AAD9QZ90_ACRCE</name>
<evidence type="ECO:0000313" key="2">
    <source>
        <dbReference type="EMBL" id="KAK2570189.1"/>
    </source>
</evidence>
<sequence>MNLSQGVPGIMFVQRCFRRWVVGCIAVSFVGLLMLLTPRSILVDLLFGGKVYWTKRNSEEIVEMENTDLIESSAMVKQFSLSTLNPSKSHQSIFTYVYEPPVEMN</sequence>
<accession>A0AAD9QZ90</accession>
<keyword evidence="3" id="KW-1185">Reference proteome</keyword>
<dbReference type="Proteomes" id="UP001249851">
    <property type="component" value="Unassembled WGS sequence"/>
</dbReference>
<reference evidence="2" key="1">
    <citation type="journal article" date="2023" name="G3 (Bethesda)">
        <title>Whole genome assembly and annotation of the endangered Caribbean coral Acropora cervicornis.</title>
        <authorList>
            <person name="Selwyn J.D."/>
            <person name="Vollmer S.V."/>
        </authorList>
    </citation>
    <scope>NUCLEOTIDE SEQUENCE</scope>
    <source>
        <strain evidence="2">K2</strain>
    </source>
</reference>
<gene>
    <name evidence="2" type="ORF">P5673_004957</name>
</gene>
<keyword evidence="1" id="KW-0812">Transmembrane</keyword>
<dbReference type="EMBL" id="JARQWQ010000008">
    <property type="protein sequence ID" value="KAK2570189.1"/>
    <property type="molecule type" value="Genomic_DNA"/>
</dbReference>
<keyword evidence="1" id="KW-1133">Transmembrane helix</keyword>
<feature type="transmembrane region" description="Helical" evidence="1">
    <location>
        <begin position="20"/>
        <end position="47"/>
    </location>
</feature>
<protein>
    <submittedName>
        <fullName evidence="2">Uncharacterized protein</fullName>
    </submittedName>
</protein>